<protein>
    <submittedName>
        <fullName evidence="1">Uncharacterized protein</fullName>
    </submittedName>
</protein>
<evidence type="ECO:0000313" key="1">
    <source>
        <dbReference type="EMBL" id="KAJ1167133.1"/>
    </source>
</evidence>
<proteinExistence type="predicted"/>
<comment type="caution">
    <text evidence="1">The sequence shown here is derived from an EMBL/GenBank/DDBJ whole genome shotgun (WGS) entry which is preliminary data.</text>
</comment>
<gene>
    <name evidence="1" type="ORF">NDU88_007526</name>
</gene>
<sequence length="89" mass="9456">MISLGVDYHLEMAPAPVCVGEGRRLPFYISLQRMGNGACGVREGSEMSAIFATLSIEVEMALVLASGGGHGDLLLVDQCAVKRTQNSCR</sequence>
<keyword evidence="2" id="KW-1185">Reference proteome</keyword>
<accession>A0AAV7SSR6</accession>
<dbReference type="AlphaFoldDB" id="A0AAV7SSR6"/>
<organism evidence="1 2">
    <name type="scientific">Pleurodeles waltl</name>
    <name type="common">Iberian ribbed newt</name>
    <dbReference type="NCBI Taxonomy" id="8319"/>
    <lineage>
        <taxon>Eukaryota</taxon>
        <taxon>Metazoa</taxon>
        <taxon>Chordata</taxon>
        <taxon>Craniata</taxon>
        <taxon>Vertebrata</taxon>
        <taxon>Euteleostomi</taxon>
        <taxon>Amphibia</taxon>
        <taxon>Batrachia</taxon>
        <taxon>Caudata</taxon>
        <taxon>Salamandroidea</taxon>
        <taxon>Salamandridae</taxon>
        <taxon>Pleurodelinae</taxon>
        <taxon>Pleurodeles</taxon>
    </lineage>
</organism>
<dbReference type="Proteomes" id="UP001066276">
    <property type="component" value="Chromosome 4_2"/>
</dbReference>
<dbReference type="EMBL" id="JANPWB010000008">
    <property type="protein sequence ID" value="KAJ1167133.1"/>
    <property type="molecule type" value="Genomic_DNA"/>
</dbReference>
<name>A0AAV7SSR6_PLEWA</name>
<evidence type="ECO:0000313" key="2">
    <source>
        <dbReference type="Proteomes" id="UP001066276"/>
    </source>
</evidence>
<reference evidence="1" key="1">
    <citation type="journal article" date="2022" name="bioRxiv">
        <title>Sequencing and chromosome-scale assembly of the giantPleurodeles waltlgenome.</title>
        <authorList>
            <person name="Brown T."/>
            <person name="Elewa A."/>
            <person name="Iarovenko S."/>
            <person name="Subramanian E."/>
            <person name="Araus A.J."/>
            <person name="Petzold A."/>
            <person name="Susuki M."/>
            <person name="Suzuki K.-i.T."/>
            <person name="Hayashi T."/>
            <person name="Toyoda A."/>
            <person name="Oliveira C."/>
            <person name="Osipova E."/>
            <person name="Leigh N.D."/>
            <person name="Simon A."/>
            <person name="Yun M.H."/>
        </authorList>
    </citation>
    <scope>NUCLEOTIDE SEQUENCE</scope>
    <source>
        <strain evidence="1">20211129_DDA</strain>
        <tissue evidence="1">Liver</tissue>
    </source>
</reference>